<dbReference type="GO" id="GO:0042744">
    <property type="term" value="P:hydrogen peroxide catabolic process"/>
    <property type="evidence" value="ECO:0007669"/>
    <property type="project" value="TreeGrafter"/>
</dbReference>
<dbReference type="PaxDb" id="2903-EOD28782"/>
<evidence type="ECO:0000256" key="4">
    <source>
        <dbReference type="ARBA" id="ARBA00023002"/>
    </source>
</evidence>
<dbReference type="STRING" id="2903.R1D155"/>
<keyword evidence="5" id="KW-0408">Iron</keyword>
<dbReference type="eggNOG" id="ENOG502QR1E">
    <property type="taxonomic scope" value="Eukaryota"/>
</dbReference>
<keyword evidence="2" id="KW-0349">Heme</keyword>
<dbReference type="GO" id="GO:0004601">
    <property type="term" value="F:peroxidase activity"/>
    <property type="evidence" value="ECO:0007669"/>
    <property type="project" value="UniProtKB-KW"/>
</dbReference>
<proteinExistence type="inferred from homology"/>
<protein>
    <recommendedName>
        <fullName evidence="8">Plant heme peroxidase family profile domain-containing protein</fullName>
    </recommendedName>
</protein>
<dbReference type="PRINTS" id="PR00458">
    <property type="entry name" value="PEROXIDASE"/>
</dbReference>
<dbReference type="Proteomes" id="UP000013827">
    <property type="component" value="Unassembled WGS sequence"/>
</dbReference>
<dbReference type="GO" id="GO:0020037">
    <property type="term" value="F:heme binding"/>
    <property type="evidence" value="ECO:0007669"/>
    <property type="project" value="InterPro"/>
</dbReference>
<dbReference type="PRINTS" id="PR00459">
    <property type="entry name" value="ASPEROXIDASE"/>
</dbReference>
<evidence type="ECO:0000256" key="3">
    <source>
        <dbReference type="ARBA" id="ARBA00022723"/>
    </source>
</evidence>
<reference evidence="10" key="1">
    <citation type="journal article" date="2013" name="Nature">
        <title>Pan genome of the phytoplankton Emiliania underpins its global distribution.</title>
        <authorList>
            <person name="Read B.A."/>
            <person name="Kegel J."/>
            <person name="Klute M.J."/>
            <person name="Kuo A."/>
            <person name="Lefebvre S.C."/>
            <person name="Maumus F."/>
            <person name="Mayer C."/>
            <person name="Miller J."/>
            <person name="Monier A."/>
            <person name="Salamov A."/>
            <person name="Young J."/>
            <person name="Aguilar M."/>
            <person name="Claverie J.M."/>
            <person name="Frickenhaus S."/>
            <person name="Gonzalez K."/>
            <person name="Herman E.K."/>
            <person name="Lin Y.C."/>
            <person name="Napier J."/>
            <person name="Ogata H."/>
            <person name="Sarno A.F."/>
            <person name="Shmutz J."/>
            <person name="Schroeder D."/>
            <person name="de Vargas C."/>
            <person name="Verret F."/>
            <person name="von Dassow P."/>
            <person name="Valentin K."/>
            <person name="Van de Peer Y."/>
            <person name="Wheeler G."/>
            <person name="Dacks J.B."/>
            <person name="Delwiche C.F."/>
            <person name="Dyhrman S.T."/>
            <person name="Glockner G."/>
            <person name="John U."/>
            <person name="Richards T."/>
            <person name="Worden A.Z."/>
            <person name="Zhang X."/>
            <person name="Grigoriev I.V."/>
            <person name="Allen A.E."/>
            <person name="Bidle K."/>
            <person name="Borodovsky M."/>
            <person name="Bowler C."/>
            <person name="Brownlee C."/>
            <person name="Cock J.M."/>
            <person name="Elias M."/>
            <person name="Gladyshev V.N."/>
            <person name="Groth M."/>
            <person name="Guda C."/>
            <person name="Hadaegh A."/>
            <person name="Iglesias-Rodriguez M.D."/>
            <person name="Jenkins J."/>
            <person name="Jones B.M."/>
            <person name="Lawson T."/>
            <person name="Leese F."/>
            <person name="Lindquist E."/>
            <person name="Lobanov A."/>
            <person name="Lomsadze A."/>
            <person name="Malik S.B."/>
            <person name="Marsh M.E."/>
            <person name="Mackinder L."/>
            <person name="Mock T."/>
            <person name="Mueller-Roeber B."/>
            <person name="Pagarete A."/>
            <person name="Parker M."/>
            <person name="Probert I."/>
            <person name="Quesneville H."/>
            <person name="Raines C."/>
            <person name="Rensing S.A."/>
            <person name="Riano-Pachon D.M."/>
            <person name="Richier S."/>
            <person name="Rokitta S."/>
            <person name="Shiraiwa Y."/>
            <person name="Soanes D.M."/>
            <person name="van der Giezen M."/>
            <person name="Wahlund T.M."/>
            <person name="Williams B."/>
            <person name="Wilson W."/>
            <person name="Wolfe G."/>
            <person name="Wurch L.L."/>
        </authorList>
    </citation>
    <scope>NUCLEOTIDE SEQUENCE</scope>
</reference>
<comment type="similarity">
    <text evidence="6">Belongs to the peroxidase family.</text>
</comment>
<keyword evidence="10" id="KW-1185">Reference proteome</keyword>
<dbReference type="InterPro" id="IPR002207">
    <property type="entry name" value="Peroxidase_I"/>
</dbReference>
<dbReference type="Pfam" id="PF00141">
    <property type="entry name" value="peroxidase"/>
    <property type="match status" value="1"/>
</dbReference>
<dbReference type="OMA" id="KMTKNYP"/>
<dbReference type="PROSITE" id="PS00435">
    <property type="entry name" value="PEROXIDASE_1"/>
    <property type="match status" value="1"/>
</dbReference>
<dbReference type="PANTHER" id="PTHR31356">
    <property type="entry name" value="THYLAKOID LUMENAL 29 KDA PROTEIN, CHLOROPLASTIC-RELATED"/>
    <property type="match status" value="1"/>
</dbReference>
<keyword evidence="1" id="KW-0575">Peroxidase</keyword>
<dbReference type="InterPro" id="IPR010255">
    <property type="entry name" value="Haem_peroxidase_sf"/>
</dbReference>
<keyword evidence="3" id="KW-0479">Metal-binding</keyword>
<dbReference type="AlphaFoldDB" id="A0A0D3JZ47"/>
<dbReference type="SUPFAM" id="SSF48113">
    <property type="entry name" value="Heme-dependent peroxidases"/>
    <property type="match status" value="1"/>
</dbReference>
<organism evidence="9 10">
    <name type="scientific">Emiliania huxleyi (strain CCMP1516)</name>
    <dbReference type="NCBI Taxonomy" id="280463"/>
    <lineage>
        <taxon>Eukaryota</taxon>
        <taxon>Haptista</taxon>
        <taxon>Haptophyta</taxon>
        <taxon>Prymnesiophyceae</taxon>
        <taxon>Isochrysidales</taxon>
        <taxon>Noelaerhabdaceae</taxon>
        <taxon>Emiliania</taxon>
    </lineage>
</organism>
<evidence type="ECO:0000256" key="5">
    <source>
        <dbReference type="ARBA" id="ARBA00023004"/>
    </source>
</evidence>
<evidence type="ECO:0000256" key="1">
    <source>
        <dbReference type="ARBA" id="ARBA00022559"/>
    </source>
</evidence>
<reference evidence="9" key="2">
    <citation type="submission" date="2024-10" db="UniProtKB">
        <authorList>
            <consortium name="EnsemblProtists"/>
        </authorList>
    </citation>
    <scope>IDENTIFICATION</scope>
</reference>
<dbReference type="GO" id="GO:0046872">
    <property type="term" value="F:metal ion binding"/>
    <property type="evidence" value="ECO:0007669"/>
    <property type="project" value="UniProtKB-KW"/>
</dbReference>
<name>A0A0D3JZ47_EMIH1</name>
<dbReference type="Gene3D" id="1.10.520.10">
    <property type="match status" value="1"/>
</dbReference>
<dbReference type="PANTHER" id="PTHR31356:SF66">
    <property type="entry name" value="CATALASE-PEROXIDASE"/>
    <property type="match status" value="1"/>
</dbReference>
<evidence type="ECO:0000256" key="6">
    <source>
        <dbReference type="RuleBase" id="RU004241"/>
    </source>
</evidence>
<dbReference type="EnsemblProtists" id="EOD28782">
    <property type="protein sequence ID" value="EOD28782"/>
    <property type="gene ID" value="EMIHUDRAFT_72999"/>
</dbReference>
<evidence type="ECO:0000256" key="2">
    <source>
        <dbReference type="ARBA" id="ARBA00022617"/>
    </source>
</evidence>
<accession>A0A0D3JZ47</accession>
<feature type="domain" description="Plant heme peroxidase family profile" evidence="8">
    <location>
        <begin position="62"/>
        <end position="262"/>
    </location>
</feature>
<dbReference type="GO" id="GO:0000302">
    <property type="term" value="P:response to reactive oxygen species"/>
    <property type="evidence" value="ECO:0007669"/>
    <property type="project" value="TreeGrafter"/>
</dbReference>
<evidence type="ECO:0000256" key="7">
    <source>
        <dbReference type="SAM" id="MobiDB-lite"/>
    </source>
</evidence>
<dbReference type="KEGG" id="ehx:EMIHUDRAFT_72999"/>
<dbReference type="GeneID" id="17274327"/>
<dbReference type="InterPro" id="IPR002016">
    <property type="entry name" value="Haem_peroxidase"/>
</dbReference>
<feature type="region of interest" description="Disordered" evidence="7">
    <location>
        <begin position="35"/>
        <end position="54"/>
    </location>
</feature>
<dbReference type="InterPro" id="IPR019794">
    <property type="entry name" value="Peroxidases_AS"/>
</dbReference>
<keyword evidence="4" id="KW-0560">Oxidoreductase</keyword>
<dbReference type="RefSeq" id="XP_005781211.1">
    <property type="nucleotide sequence ID" value="XM_005781154.1"/>
</dbReference>
<dbReference type="InterPro" id="IPR044831">
    <property type="entry name" value="Ccp1-like"/>
</dbReference>
<evidence type="ECO:0000259" key="8">
    <source>
        <dbReference type="PROSITE" id="PS50873"/>
    </source>
</evidence>
<dbReference type="PROSITE" id="PS00436">
    <property type="entry name" value="PEROXIDASE_2"/>
    <property type="match status" value="1"/>
</dbReference>
<dbReference type="PROSITE" id="PS50873">
    <property type="entry name" value="PEROXIDASE_4"/>
    <property type="match status" value="1"/>
</dbReference>
<dbReference type="GO" id="GO:0034599">
    <property type="term" value="P:cellular response to oxidative stress"/>
    <property type="evidence" value="ECO:0007669"/>
    <property type="project" value="InterPro"/>
</dbReference>
<dbReference type="Gene3D" id="1.10.420.10">
    <property type="entry name" value="Peroxidase, domain 2"/>
    <property type="match status" value="1"/>
</dbReference>
<dbReference type="HOGENOM" id="CLU_036959_3_0_1"/>
<sequence>VDWAALKADLKELVSTCGCAPILVRLSWHDSGTYQASDGSGGSRGAQRFPDGESQHAANAGLDVARGILQPYKERHPQVGYADLWALAAVTAIEWAGGPVIPYRAGRTDIRTAASCVAEGRLPDGDRGAKHIRTIFYRMGFTDPEIVALSGAHTLGKCRADRSGFEGPWTETPLRFDTRYFELLLECEWEPSEASTGLPQMACPSEPELMMLNTDVALITDPTFRQTTELYAKDAARFHADFSTAFVKLQEHGHPSLVDVGV</sequence>
<evidence type="ECO:0000313" key="9">
    <source>
        <dbReference type="EnsemblProtists" id="EOD28782"/>
    </source>
</evidence>
<evidence type="ECO:0000313" key="10">
    <source>
        <dbReference type="Proteomes" id="UP000013827"/>
    </source>
</evidence>
<dbReference type="InterPro" id="IPR019793">
    <property type="entry name" value="Peroxidases_heam-ligand_BS"/>
</dbReference>